<sequence>MTMVVVRGSGCNISVLGEPWLPELLNPQVVSDHPRLVGTRVCNLMKPRERSWDEDLTHDMFVERDWRLIKNIPLQSIFQLWFNYEPNMLMAGISTVVRVGQSFFDWCVVVFYKASTDLMCIIAATCWAIWGAKNDLVWKGNEVKEDNIVVFANRYLEQWRSAQSSEVESSWPFLRAEDVPKHWTVPCGNTIKVNVDATLFNNIESYGLGMVTCDASGLLIQGRTKLLSGMVELIVAEAIGVREVLSWIKDSGWSNVHVEIDCLSVVQAIQGSLSMISLFGLVI</sequence>
<dbReference type="GO" id="GO:0003676">
    <property type="term" value="F:nucleic acid binding"/>
    <property type="evidence" value="ECO:0007669"/>
    <property type="project" value="InterPro"/>
</dbReference>
<organism evidence="2 3">
    <name type="scientific">Cannabis sativa</name>
    <name type="common">Hemp</name>
    <name type="synonym">Marijuana</name>
    <dbReference type="NCBI Taxonomy" id="3483"/>
    <lineage>
        <taxon>Eukaryota</taxon>
        <taxon>Viridiplantae</taxon>
        <taxon>Streptophyta</taxon>
        <taxon>Embryophyta</taxon>
        <taxon>Tracheophyta</taxon>
        <taxon>Spermatophyta</taxon>
        <taxon>Magnoliopsida</taxon>
        <taxon>eudicotyledons</taxon>
        <taxon>Gunneridae</taxon>
        <taxon>Pentapetalae</taxon>
        <taxon>rosids</taxon>
        <taxon>fabids</taxon>
        <taxon>Rosales</taxon>
        <taxon>Cannabaceae</taxon>
        <taxon>Cannabis</taxon>
    </lineage>
</organism>
<name>A0A803Q9B2_CANSA</name>
<dbReference type="Proteomes" id="UP000596661">
    <property type="component" value="Chromosome 8"/>
</dbReference>
<dbReference type="InterPro" id="IPR036397">
    <property type="entry name" value="RNaseH_sf"/>
</dbReference>
<evidence type="ECO:0000313" key="3">
    <source>
        <dbReference type="Proteomes" id="UP000596661"/>
    </source>
</evidence>
<dbReference type="OMA" id="KPRERSW"/>
<reference evidence="2" key="1">
    <citation type="submission" date="2018-11" db="EMBL/GenBank/DDBJ databases">
        <authorList>
            <person name="Grassa J C."/>
        </authorList>
    </citation>
    <scope>NUCLEOTIDE SEQUENCE [LARGE SCALE GENOMIC DNA]</scope>
</reference>
<dbReference type="Gramene" id="evm.model.08.1635">
    <property type="protein sequence ID" value="cds.evm.model.08.1635"/>
    <property type="gene ID" value="evm.TU.08.1635"/>
</dbReference>
<dbReference type="Pfam" id="PF13456">
    <property type="entry name" value="RVT_3"/>
    <property type="match status" value="1"/>
</dbReference>
<protein>
    <recommendedName>
        <fullName evidence="1">RNase H type-1 domain-containing protein</fullName>
    </recommendedName>
</protein>
<dbReference type="InterPro" id="IPR002156">
    <property type="entry name" value="RNaseH_domain"/>
</dbReference>
<dbReference type="InterPro" id="IPR012337">
    <property type="entry name" value="RNaseH-like_sf"/>
</dbReference>
<dbReference type="PANTHER" id="PTHR47074">
    <property type="entry name" value="BNAC02G40300D PROTEIN"/>
    <property type="match status" value="1"/>
</dbReference>
<dbReference type="Gene3D" id="3.30.420.10">
    <property type="entry name" value="Ribonuclease H-like superfamily/Ribonuclease H"/>
    <property type="match status" value="1"/>
</dbReference>
<keyword evidence="3" id="KW-1185">Reference proteome</keyword>
<dbReference type="PANTHER" id="PTHR47074:SF11">
    <property type="entry name" value="REVERSE TRANSCRIPTASE-LIKE PROTEIN"/>
    <property type="match status" value="1"/>
</dbReference>
<dbReference type="GO" id="GO:0004523">
    <property type="term" value="F:RNA-DNA hybrid ribonuclease activity"/>
    <property type="evidence" value="ECO:0007669"/>
    <property type="project" value="InterPro"/>
</dbReference>
<reference evidence="2" key="2">
    <citation type="submission" date="2021-03" db="UniProtKB">
        <authorList>
            <consortium name="EnsemblPlants"/>
        </authorList>
    </citation>
    <scope>IDENTIFICATION</scope>
</reference>
<proteinExistence type="predicted"/>
<dbReference type="SUPFAM" id="SSF53098">
    <property type="entry name" value="Ribonuclease H-like"/>
    <property type="match status" value="1"/>
</dbReference>
<evidence type="ECO:0000313" key="2">
    <source>
        <dbReference type="EnsemblPlants" id="cds.evm.model.08.1635"/>
    </source>
</evidence>
<dbReference type="AlphaFoldDB" id="A0A803Q9B2"/>
<dbReference type="EnsemblPlants" id="evm.model.08.1635">
    <property type="protein sequence ID" value="cds.evm.model.08.1635"/>
    <property type="gene ID" value="evm.TU.08.1635"/>
</dbReference>
<dbReference type="InterPro" id="IPR052929">
    <property type="entry name" value="RNase_H-like_EbsB-rel"/>
</dbReference>
<evidence type="ECO:0000259" key="1">
    <source>
        <dbReference type="Pfam" id="PF13456"/>
    </source>
</evidence>
<dbReference type="EMBL" id="UZAU01000714">
    <property type="status" value="NOT_ANNOTATED_CDS"/>
    <property type="molecule type" value="Genomic_DNA"/>
</dbReference>
<accession>A0A803Q9B2</accession>
<feature type="domain" description="RNase H type-1" evidence="1">
    <location>
        <begin position="194"/>
        <end position="272"/>
    </location>
</feature>